<keyword evidence="3" id="KW-0804">Transcription</keyword>
<dbReference type="SUPFAM" id="SSF55781">
    <property type="entry name" value="GAF domain-like"/>
    <property type="match status" value="1"/>
</dbReference>
<dbReference type="InterPro" id="IPR036388">
    <property type="entry name" value="WH-like_DNA-bd_sf"/>
</dbReference>
<dbReference type="Gene3D" id="3.30.450.40">
    <property type="match status" value="1"/>
</dbReference>
<dbReference type="SMART" id="SM00346">
    <property type="entry name" value="HTH_ICLR"/>
    <property type="match status" value="1"/>
</dbReference>
<proteinExistence type="predicted"/>
<dbReference type="Gene3D" id="1.10.10.10">
    <property type="entry name" value="Winged helix-like DNA-binding domain superfamily/Winged helix DNA-binding domain"/>
    <property type="match status" value="1"/>
</dbReference>
<accession>A0ABV8HGF7</accession>
<dbReference type="PANTHER" id="PTHR30136:SF35">
    <property type="entry name" value="HTH-TYPE TRANSCRIPTIONAL REGULATOR RV1719"/>
    <property type="match status" value="1"/>
</dbReference>
<keyword evidence="2" id="KW-0238">DNA-binding</keyword>
<comment type="caution">
    <text evidence="6">The sequence shown here is derived from an EMBL/GenBank/DDBJ whole genome shotgun (WGS) entry which is preliminary data.</text>
</comment>
<reference evidence="7" key="1">
    <citation type="journal article" date="2019" name="Int. J. Syst. Evol. Microbiol.">
        <title>The Global Catalogue of Microorganisms (GCM) 10K type strain sequencing project: providing services to taxonomists for standard genome sequencing and annotation.</title>
        <authorList>
            <consortium name="The Broad Institute Genomics Platform"/>
            <consortium name="The Broad Institute Genome Sequencing Center for Infectious Disease"/>
            <person name="Wu L."/>
            <person name="Ma J."/>
        </authorList>
    </citation>
    <scope>NUCLEOTIDE SEQUENCE [LARGE SCALE GENOMIC DNA]</scope>
    <source>
        <strain evidence="7">CGMCC 4.7237</strain>
    </source>
</reference>
<organism evidence="6 7">
    <name type="scientific">Streptomyces polygonati</name>
    <dbReference type="NCBI Taxonomy" id="1617087"/>
    <lineage>
        <taxon>Bacteria</taxon>
        <taxon>Bacillati</taxon>
        <taxon>Actinomycetota</taxon>
        <taxon>Actinomycetes</taxon>
        <taxon>Kitasatosporales</taxon>
        <taxon>Streptomycetaceae</taxon>
        <taxon>Streptomyces</taxon>
    </lineage>
</organism>
<dbReference type="SUPFAM" id="SSF46785">
    <property type="entry name" value="Winged helix' DNA-binding domain"/>
    <property type="match status" value="1"/>
</dbReference>
<evidence type="ECO:0000256" key="1">
    <source>
        <dbReference type="ARBA" id="ARBA00023015"/>
    </source>
</evidence>
<gene>
    <name evidence="6" type="ORF">ACFO3J_00460</name>
</gene>
<dbReference type="Pfam" id="PF09339">
    <property type="entry name" value="HTH_IclR"/>
    <property type="match status" value="1"/>
</dbReference>
<evidence type="ECO:0000256" key="3">
    <source>
        <dbReference type="ARBA" id="ARBA00023163"/>
    </source>
</evidence>
<evidence type="ECO:0000313" key="6">
    <source>
        <dbReference type="EMBL" id="MFC4029936.1"/>
    </source>
</evidence>
<dbReference type="PROSITE" id="PS51078">
    <property type="entry name" value="ICLR_ED"/>
    <property type="match status" value="1"/>
</dbReference>
<dbReference type="InterPro" id="IPR036390">
    <property type="entry name" value="WH_DNA-bd_sf"/>
</dbReference>
<protein>
    <submittedName>
        <fullName evidence="6">IclR family transcriptional regulator</fullName>
    </submittedName>
</protein>
<dbReference type="PANTHER" id="PTHR30136">
    <property type="entry name" value="HELIX-TURN-HELIX TRANSCRIPTIONAL REGULATOR, ICLR FAMILY"/>
    <property type="match status" value="1"/>
</dbReference>
<dbReference type="EMBL" id="JBHSBB010000001">
    <property type="protein sequence ID" value="MFC4029936.1"/>
    <property type="molecule type" value="Genomic_DNA"/>
</dbReference>
<evidence type="ECO:0000259" key="5">
    <source>
        <dbReference type="PROSITE" id="PS51078"/>
    </source>
</evidence>
<sequence>MKNPAHDDPHPPAAYEPQAGLSSVDNALQLLHLIGERRALRVAEAAEALGVARSTAHRLLTALRRQSFVMQDKPNGVYRPGRALLEIGLAAIGRVDIRHAARPVLERLSEQTQETASLLLLEGDSVRFIDCVEGSRAVRVATRTGIVLPAHCTAGGKAILAALPSSDLGRRYPTRRLDTRTPHSISTWGELESELNEIRGAGYAVNFGEGETSISAVGMAIYDLIGYPLAAIAVAVPRSRLETPEQARALAPLVVQAQASMREALNETA</sequence>
<dbReference type="Pfam" id="PF01614">
    <property type="entry name" value="IclR_C"/>
    <property type="match status" value="1"/>
</dbReference>
<dbReference type="InterPro" id="IPR005471">
    <property type="entry name" value="Tscrpt_reg_IclR_N"/>
</dbReference>
<dbReference type="InterPro" id="IPR050707">
    <property type="entry name" value="HTH_MetabolicPath_Reg"/>
</dbReference>
<keyword evidence="1" id="KW-0805">Transcription regulation</keyword>
<feature type="domain" description="IclR-ED" evidence="5">
    <location>
        <begin position="83"/>
        <end position="267"/>
    </location>
</feature>
<dbReference type="Proteomes" id="UP001595765">
    <property type="component" value="Unassembled WGS sequence"/>
</dbReference>
<dbReference type="InterPro" id="IPR014757">
    <property type="entry name" value="Tscrpt_reg_IclR_C"/>
</dbReference>
<evidence type="ECO:0000256" key="2">
    <source>
        <dbReference type="ARBA" id="ARBA00023125"/>
    </source>
</evidence>
<dbReference type="RefSeq" id="WP_386424614.1">
    <property type="nucleotide sequence ID" value="NZ_JBHSBB010000001.1"/>
</dbReference>
<keyword evidence="7" id="KW-1185">Reference proteome</keyword>
<evidence type="ECO:0000259" key="4">
    <source>
        <dbReference type="PROSITE" id="PS51077"/>
    </source>
</evidence>
<feature type="domain" description="HTH iclR-type" evidence="4">
    <location>
        <begin position="21"/>
        <end position="82"/>
    </location>
</feature>
<evidence type="ECO:0000313" key="7">
    <source>
        <dbReference type="Proteomes" id="UP001595765"/>
    </source>
</evidence>
<dbReference type="InterPro" id="IPR029016">
    <property type="entry name" value="GAF-like_dom_sf"/>
</dbReference>
<dbReference type="PROSITE" id="PS51077">
    <property type="entry name" value="HTH_ICLR"/>
    <property type="match status" value="1"/>
</dbReference>
<name>A0ABV8HGF7_9ACTN</name>